<gene>
    <name evidence="1" type="ORF">BDY19DRAFT_930599</name>
</gene>
<proteinExistence type="predicted"/>
<organism evidence="1 2">
    <name type="scientific">Irpex rosettiformis</name>
    <dbReference type="NCBI Taxonomy" id="378272"/>
    <lineage>
        <taxon>Eukaryota</taxon>
        <taxon>Fungi</taxon>
        <taxon>Dikarya</taxon>
        <taxon>Basidiomycota</taxon>
        <taxon>Agaricomycotina</taxon>
        <taxon>Agaricomycetes</taxon>
        <taxon>Polyporales</taxon>
        <taxon>Irpicaceae</taxon>
        <taxon>Irpex</taxon>
    </lineage>
</organism>
<evidence type="ECO:0000313" key="1">
    <source>
        <dbReference type="EMBL" id="KAI0091461.1"/>
    </source>
</evidence>
<name>A0ACB8UB38_9APHY</name>
<reference evidence="1" key="1">
    <citation type="journal article" date="2021" name="Environ. Microbiol.">
        <title>Gene family expansions and transcriptome signatures uncover fungal adaptations to wood decay.</title>
        <authorList>
            <person name="Hage H."/>
            <person name="Miyauchi S."/>
            <person name="Viragh M."/>
            <person name="Drula E."/>
            <person name="Min B."/>
            <person name="Chaduli D."/>
            <person name="Navarro D."/>
            <person name="Favel A."/>
            <person name="Norest M."/>
            <person name="Lesage-Meessen L."/>
            <person name="Balint B."/>
            <person name="Merenyi Z."/>
            <person name="de Eugenio L."/>
            <person name="Morin E."/>
            <person name="Martinez A.T."/>
            <person name="Baldrian P."/>
            <person name="Stursova M."/>
            <person name="Martinez M.J."/>
            <person name="Novotny C."/>
            <person name="Magnuson J.K."/>
            <person name="Spatafora J.W."/>
            <person name="Maurice S."/>
            <person name="Pangilinan J."/>
            <person name="Andreopoulos W."/>
            <person name="LaButti K."/>
            <person name="Hundley H."/>
            <person name="Na H."/>
            <person name="Kuo A."/>
            <person name="Barry K."/>
            <person name="Lipzen A."/>
            <person name="Henrissat B."/>
            <person name="Riley R."/>
            <person name="Ahrendt S."/>
            <person name="Nagy L.G."/>
            <person name="Grigoriev I.V."/>
            <person name="Martin F."/>
            <person name="Rosso M.N."/>
        </authorList>
    </citation>
    <scope>NUCLEOTIDE SEQUENCE</scope>
    <source>
        <strain evidence="1">CBS 384.51</strain>
    </source>
</reference>
<dbReference type="EMBL" id="MU274905">
    <property type="protein sequence ID" value="KAI0091461.1"/>
    <property type="molecule type" value="Genomic_DNA"/>
</dbReference>
<evidence type="ECO:0000313" key="2">
    <source>
        <dbReference type="Proteomes" id="UP001055072"/>
    </source>
</evidence>
<accession>A0ACB8UB38</accession>
<dbReference type="Proteomes" id="UP001055072">
    <property type="component" value="Unassembled WGS sequence"/>
</dbReference>
<keyword evidence="2" id="KW-1185">Reference proteome</keyword>
<comment type="caution">
    <text evidence="1">The sequence shown here is derived from an EMBL/GenBank/DDBJ whole genome shotgun (WGS) entry which is preliminary data.</text>
</comment>
<protein>
    <submittedName>
        <fullName evidence="1">ARM repeat-containing protein</fullName>
    </submittedName>
</protein>
<sequence length="1039" mass="115074">MTSIERSVRTWIASGRENEIESVVNAISNGEATLLDVVKALGEFLTAEEDDVRNKGVELLSQVVNQLPSDKLNRQAVRVLVTFMCEKLDDTETIIPALKALKALVSKDAFTSSDAVEVANALFRHVKMKVLVQAQRFVVYGIIDGLVARHRDALINMGPDFVSGYIKLAEGEKDPRNLLLAFAIARVLLIEFDTAKYIEDLFNITFCYFPITFRPPPDDPYGITTEDLKEALRGCLNATPAFGPMAIPLFLEKITAGSPATKRDTLQTLDICLPVCGSSVAKDHARKLWNTFRLEIFQPTDVETENMALNTTQVLVRTIYQTHGTEIVQDEEIEGLAKDVCEECLKILKEPEKNQAKHAIKVMCAFVSTTPSVAKFTLSQAVPHLVQLFLNPDEIQNRSATLKLLADLIDAVRESVIVTTADEEKSAALSPYKDEVLGVFTVGLKTVASCGHALEGLKAMVLTPHLLVDEELGFVVHNINEVLTNEETQNDEDISDSILDLLTTVSSISSRHVSQTTLPLLFSSLPDQAPARDAEADRLKYWHTLSFLKRLCLQSDLFEMLVIRLSTKLDLICVPASSTIADSDHEPTAAYAHSILRTLADTLARKVELGHTDVSKYSDRLVPRLYNLHFYSTLVSNGDYLVATDPRLISVSAEIVTLVIQTALVGKQETFVKNLFGAYFDGKPGTLAEGQHKLPGEKPFAPFSPDATSLQKNLVVLFSAALVPLHKEVALPVPNESKVLETLVHWTIQYADNVLQREAAEHSVAAILNKRADSVADFLSSKVDLFWADQAERIDLPLEHRRKAISLWIWITKGLLVRGHSLAQRFANRLFDLFGDASVSWDAARAIGEIARQDKILTKKNHAVVKFLFAQRFANSMLPKIIDGVKSSSDPNRQNAFLVALTSLIKSIPKSAYIHEMFSLLPLLLRGLELPDHNIRANVIDTLLSVADPSSKLPTIAEHANSLVSTMLKNSIAKKMPSTRVRIAALQYLATLPSIVRYDVLHPQRALVLRELAGALDDPKRAVRKEAVEARTVWFKYTG</sequence>